<name>A0A1H7EUJ1_9FIRM</name>
<reference evidence="4" key="1">
    <citation type="submission" date="2016-10" db="EMBL/GenBank/DDBJ databases">
        <authorList>
            <person name="Varghese N."/>
        </authorList>
    </citation>
    <scope>NUCLEOTIDE SEQUENCE [LARGE SCALE GENOMIC DNA]</scope>
    <source>
        <strain evidence="4">ACV-9</strain>
    </source>
</reference>
<evidence type="ECO:0000313" key="3">
    <source>
        <dbReference type="EMBL" id="SEK17501.1"/>
    </source>
</evidence>
<accession>A0A1H7EUJ1</accession>
<evidence type="ECO:0000256" key="1">
    <source>
        <dbReference type="SAM" id="MobiDB-lite"/>
    </source>
</evidence>
<dbReference type="Proteomes" id="UP000182321">
    <property type="component" value="Unassembled WGS sequence"/>
</dbReference>
<gene>
    <name evidence="3" type="ORF">SAMN02910377_00040</name>
</gene>
<dbReference type="RefSeq" id="WP_074788598.1">
    <property type="nucleotide sequence ID" value="NZ_FNZX01000003.1"/>
</dbReference>
<keyword evidence="2" id="KW-0732">Signal</keyword>
<feature type="region of interest" description="Disordered" evidence="1">
    <location>
        <begin position="33"/>
        <end position="83"/>
    </location>
</feature>
<keyword evidence="4" id="KW-1185">Reference proteome</keyword>
<protein>
    <submittedName>
        <fullName evidence="3">Uncharacterized protein</fullName>
    </submittedName>
</protein>
<dbReference type="AlphaFoldDB" id="A0A1H7EUJ1"/>
<feature type="compositionally biased region" description="Acidic residues" evidence="1">
    <location>
        <begin position="36"/>
        <end position="60"/>
    </location>
</feature>
<evidence type="ECO:0000313" key="4">
    <source>
        <dbReference type="Proteomes" id="UP000182321"/>
    </source>
</evidence>
<evidence type="ECO:0000256" key="2">
    <source>
        <dbReference type="SAM" id="SignalP"/>
    </source>
</evidence>
<proteinExistence type="predicted"/>
<feature type="chain" id="PRO_5010374410" evidence="2">
    <location>
        <begin position="26"/>
        <end position="259"/>
    </location>
</feature>
<dbReference type="EMBL" id="FNZX01000003">
    <property type="protein sequence ID" value="SEK17501.1"/>
    <property type="molecule type" value="Genomic_DNA"/>
</dbReference>
<feature type="signal peptide" evidence="2">
    <location>
        <begin position="1"/>
        <end position="25"/>
    </location>
</feature>
<organism evidence="3 4">
    <name type="scientific">Pseudobutyrivibrio ruminis</name>
    <dbReference type="NCBI Taxonomy" id="46206"/>
    <lineage>
        <taxon>Bacteria</taxon>
        <taxon>Bacillati</taxon>
        <taxon>Bacillota</taxon>
        <taxon>Clostridia</taxon>
        <taxon>Lachnospirales</taxon>
        <taxon>Lachnospiraceae</taxon>
        <taxon>Pseudobutyrivibrio</taxon>
    </lineage>
</organism>
<sequence>MKRKLITLILATTVSSLFFSTTVYADDDNDKQVYESSEEIVPPDEAAETEADGEDTEVIEEAEKTEENTTFDEKPEELSPESFDEIVEDSPEASTEIVEERSEVVEVVEKTHEYLCEVNIKYQKEYCEAYYEGAETTLVELSSTFEVPKGASYIVFFDDVSEETIEAILDESNLPEFADTGFDINAKIDIDGNVTIENILKTAPKEVVTECVVQLDEVALDDFETDIDLDDILTQLNSMSESEVESALENLNMQKTTND</sequence>
<feature type="compositionally biased region" description="Basic and acidic residues" evidence="1">
    <location>
        <begin position="61"/>
        <end position="77"/>
    </location>
</feature>